<dbReference type="CDD" id="cd00755">
    <property type="entry name" value="YgdL_like"/>
    <property type="match status" value="1"/>
</dbReference>
<comment type="function">
    <text evidence="12">Catalyzes the ATP-dependent dehydration of threonylcarbamoyladenosine at position 37 (t(6)A37) to form cyclic t(6)A37 (ct(6)A37) in tRNAs that read codons beginning with adenine.</text>
</comment>
<evidence type="ECO:0000256" key="13">
    <source>
        <dbReference type="SAM" id="MobiDB-lite"/>
    </source>
</evidence>
<dbReference type="RefSeq" id="XP_052944565.1">
    <property type="nucleotide sequence ID" value="XM_053088904.1"/>
</dbReference>
<dbReference type="GO" id="GO:0005741">
    <property type="term" value="C:mitochondrial outer membrane"/>
    <property type="evidence" value="ECO:0007669"/>
    <property type="project" value="UniProtKB-SubCell"/>
</dbReference>
<comment type="subcellular location">
    <subcellularLocation>
        <location evidence="1">Mitochondrion membrane</location>
        <topology evidence="1">Multi-pass membrane protein</topology>
    </subcellularLocation>
    <subcellularLocation>
        <location evidence="2">Mitochondrion outer membrane</location>
    </subcellularLocation>
</comment>
<evidence type="ECO:0000256" key="12">
    <source>
        <dbReference type="ARBA" id="ARBA00060084"/>
    </source>
</evidence>
<evidence type="ECO:0000256" key="10">
    <source>
        <dbReference type="ARBA" id="ARBA00023128"/>
    </source>
</evidence>
<dbReference type="GO" id="GO:0008641">
    <property type="term" value="F:ubiquitin-like modifier activating enzyme activity"/>
    <property type="evidence" value="ECO:0007669"/>
    <property type="project" value="InterPro"/>
</dbReference>
<keyword evidence="10" id="KW-0496">Mitochondrion</keyword>
<keyword evidence="7" id="KW-1000">Mitochondrion outer membrane</keyword>
<dbReference type="GO" id="GO:0061503">
    <property type="term" value="F:tRNA threonylcarbamoyladenosine dehydratase"/>
    <property type="evidence" value="ECO:0007669"/>
    <property type="project" value="TreeGrafter"/>
</dbReference>
<sequence>MSSLSPSNLSIRQTLLLTALATSLGTTAAILSFQALRREHRTERLKKQVGEDVKEWERTQNLDDDEEAEGRAERWADGESGEFDEGLIREQLTRNYNFLGEEAMAKIRKSYVVVVGCGGVGSWAALMLLRSGISHLLLIDFDMTTLSSLNRHAAATLEDVGSPKVLATQKFLKKIAPWAKVDIHVGLWKKGQEGEDLLVGADWVVDAIDNIDTKVDLLTYCRKQVIKVFSSMGSGAKMDPSRIQIADLSNTNEDPLARKVRQRLRLNGVSGGIPVVYSTETPSDVKLLPLPEEEFQKGPVSELSPFDEFRVRILPVLGPLPAIFGLNIATYILLSLAGRPLTEYAEIKNRKKAHADLERKLSEREARWKGLPTLERIGVDATDMAFVYEDLYNGRSSLPSYVIVPRPQAVRWEKRKPLTVDNVVIMDMKSAEKHERECLKGDQTVEEVWGKEAVAFVTRKSVEARRVMEYTRN</sequence>
<keyword evidence="11 14" id="KW-0472">Membrane</keyword>
<protein>
    <submittedName>
        <fullName evidence="16">Mitochondrion protein</fullName>
    </submittedName>
</protein>
<dbReference type="SUPFAM" id="SSF69572">
    <property type="entry name" value="Activating enzymes of the ubiquitin-like proteins"/>
    <property type="match status" value="1"/>
</dbReference>
<evidence type="ECO:0000313" key="16">
    <source>
        <dbReference type="EMBL" id="KAI9634788.1"/>
    </source>
</evidence>
<organism evidence="16 17">
    <name type="scientific">Dioszegia hungarica</name>
    <dbReference type="NCBI Taxonomy" id="4972"/>
    <lineage>
        <taxon>Eukaryota</taxon>
        <taxon>Fungi</taxon>
        <taxon>Dikarya</taxon>
        <taxon>Basidiomycota</taxon>
        <taxon>Agaricomycotina</taxon>
        <taxon>Tremellomycetes</taxon>
        <taxon>Tremellales</taxon>
        <taxon>Bulleribasidiaceae</taxon>
        <taxon>Dioszegia</taxon>
    </lineage>
</organism>
<dbReference type="PANTHER" id="PTHR43267">
    <property type="entry name" value="TRNA THREONYLCARBAMOYLADENOSINE DEHYDRATASE"/>
    <property type="match status" value="1"/>
</dbReference>
<dbReference type="GeneID" id="77728109"/>
<keyword evidence="6" id="KW-0547">Nucleotide-binding</keyword>
<name>A0AA38H678_9TREE</name>
<evidence type="ECO:0000256" key="11">
    <source>
        <dbReference type="ARBA" id="ARBA00023136"/>
    </source>
</evidence>
<evidence type="ECO:0000259" key="15">
    <source>
        <dbReference type="Pfam" id="PF00899"/>
    </source>
</evidence>
<keyword evidence="8" id="KW-0067">ATP-binding</keyword>
<evidence type="ECO:0000256" key="5">
    <source>
        <dbReference type="ARBA" id="ARBA00022692"/>
    </source>
</evidence>
<feature type="transmembrane region" description="Helical" evidence="14">
    <location>
        <begin position="15"/>
        <end position="36"/>
    </location>
</feature>
<reference evidence="16" key="1">
    <citation type="journal article" date="2022" name="G3 (Bethesda)">
        <title>High quality genome of the basidiomycete yeast Dioszegia hungarica PDD-24b-2 isolated from cloud water.</title>
        <authorList>
            <person name="Jarrige D."/>
            <person name="Haridas S."/>
            <person name="Bleykasten-Grosshans C."/>
            <person name="Joly M."/>
            <person name="Nadalig T."/>
            <person name="Sancelme M."/>
            <person name="Vuilleumier S."/>
            <person name="Grigoriev I.V."/>
            <person name="Amato P."/>
            <person name="Bringel F."/>
        </authorList>
    </citation>
    <scope>NUCLEOTIDE SEQUENCE</scope>
    <source>
        <strain evidence="16">PDD-24b-2</strain>
    </source>
</reference>
<dbReference type="InterPro" id="IPR000594">
    <property type="entry name" value="ThiF_NAD_FAD-bd"/>
</dbReference>
<evidence type="ECO:0000256" key="8">
    <source>
        <dbReference type="ARBA" id="ARBA00022840"/>
    </source>
</evidence>
<keyword evidence="17" id="KW-1185">Reference proteome</keyword>
<dbReference type="FunFam" id="3.40.50.720:FF:000125">
    <property type="entry name" value="tRNA threonylcarbamoyladenosine dehydratase 2-like"/>
    <property type="match status" value="1"/>
</dbReference>
<keyword evidence="9 14" id="KW-1133">Transmembrane helix</keyword>
<feature type="domain" description="THIF-type NAD/FAD binding fold" evidence="15">
    <location>
        <begin position="93"/>
        <end position="345"/>
    </location>
</feature>
<gene>
    <name evidence="16" type="ORF">MKK02DRAFT_34311</name>
</gene>
<dbReference type="Proteomes" id="UP001164286">
    <property type="component" value="Unassembled WGS sequence"/>
</dbReference>
<evidence type="ECO:0000256" key="3">
    <source>
        <dbReference type="ARBA" id="ARBA00009919"/>
    </source>
</evidence>
<evidence type="ECO:0000256" key="2">
    <source>
        <dbReference type="ARBA" id="ARBA00004294"/>
    </source>
</evidence>
<evidence type="ECO:0000256" key="4">
    <source>
        <dbReference type="ARBA" id="ARBA00022598"/>
    </source>
</evidence>
<evidence type="ECO:0000256" key="14">
    <source>
        <dbReference type="SAM" id="Phobius"/>
    </source>
</evidence>
<evidence type="ECO:0000256" key="9">
    <source>
        <dbReference type="ARBA" id="ARBA00022989"/>
    </source>
</evidence>
<feature type="region of interest" description="Disordered" evidence="13">
    <location>
        <begin position="56"/>
        <end position="77"/>
    </location>
</feature>
<evidence type="ECO:0000256" key="7">
    <source>
        <dbReference type="ARBA" id="ARBA00022787"/>
    </source>
</evidence>
<accession>A0AA38H678</accession>
<feature type="transmembrane region" description="Helical" evidence="14">
    <location>
        <begin position="111"/>
        <end position="129"/>
    </location>
</feature>
<dbReference type="InterPro" id="IPR045886">
    <property type="entry name" value="ThiF/MoeB/HesA"/>
</dbReference>
<dbReference type="PANTHER" id="PTHR43267:SF2">
    <property type="entry name" value="TRNA THREONYLCARBAMOYLADENOSINE DEHYDRATASE 1-RELATED"/>
    <property type="match status" value="1"/>
</dbReference>
<keyword evidence="4" id="KW-0436">Ligase</keyword>
<comment type="similarity">
    <text evidence="3">Belongs to the HesA/MoeB/ThiF family.</text>
</comment>
<evidence type="ECO:0000313" key="17">
    <source>
        <dbReference type="Proteomes" id="UP001164286"/>
    </source>
</evidence>
<evidence type="ECO:0000256" key="6">
    <source>
        <dbReference type="ARBA" id="ARBA00022741"/>
    </source>
</evidence>
<dbReference type="EMBL" id="JAKWFO010000006">
    <property type="protein sequence ID" value="KAI9634788.1"/>
    <property type="molecule type" value="Genomic_DNA"/>
</dbReference>
<dbReference type="Pfam" id="PF00899">
    <property type="entry name" value="ThiF"/>
    <property type="match status" value="1"/>
</dbReference>
<dbReference type="GO" id="GO:0005524">
    <property type="term" value="F:ATP binding"/>
    <property type="evidence" value="ECO:0007669"/>
    <property type="project" value="UniProtKB-KW"/>
</dbReference>
<proteinExistence type="inferred from homology"/>
<evidence type="ECO:0000256" key="1">
    <source>
        <dbReference type="ARBA" id="ARBA00004225"/>
    </source>
</evidence>
<dbReference type="AlphaFoldDB" id="A0AA38H678"/>
<comment type="caution">
    <text evidence="16">The sequence shown here is derived from an EMBL/GenBank/DDBJ whole genome shotgun (WGS) entry which is preliminary data.</text>
</comment>
<dbReference type="InterPro" id="IPR035985">
    <property type="entry name" value="Ubiquitin-activating_enz"/>
</dbReference>
<keyword evidence="5 14" id="KW-0812">Transmembrane</keyword>
<dbReference type="GO" id="GO:0061504">
    <property type="term" value="P:cyclic threonylcarbamoyladenosine biosynthetic process"/>
    <property type="evidence" value="ECO:0007669"/>
    <property type="project" value="TreeGrafter"/>
</dbReference>
<dbReference type="Gene3D" id="3.40.50.720">
    <property type="entry name" value="NAD(P)-binding Rossmann-like Domain"/>
    <property type="match status" value="1"/>
</dbReference>